<proteinExistence type="predicted"/>
<dbReference type="AlphaFoldDB" id="A0A235B1E6"/>
<evidence type="ECO:0000256" key="1">
    <source>
        <dbReference type="SAM" id="MobiDB-lite"/>
    </source>
</evidence>
<evidence type="ECO:0000313" key="2">
    <source>
        <dbReference type="EMBL" id="OYD06126.1"/>
    </source>
</evidence>
<evidence type="ECO:0000313" key="3">
    <source>
        <dbReference type="Proteomes" id="UP000215459"/>
    </source>
</evidence>
<keyword evidence="3" id="KW-1185">Reference proteome</keyword>
<organism evidence="2 3">
    <name type="scientific">Paludifilum halophilum</name>
    <dbReference type="NCBI Taxonomy" id="1642702"/>
    <lineage>
        <taxon>Bacteria</taxon>
        <taxon>Bacillati</taxon>
        <taxon>Bacillota</taxon>
        <taxon>Bacilli</taxon>
        <taxon>Bacillales</taxon>
        <taxon>Thermoactinomycetaceae</taxon>
        <taxon>Paludifilum</taxon>
    </lineage>
</organism>
<dbReference type="EMBL" id="NOWF01000019">
    <property type="protein sequence ID" value="OYD06126.1"/>
    <property type="molecule type" value="Genomic_DNA"/>
</dbReference>
<dbReference type="Pfam" id="PF14029">
    <property type="entry name" value="DUF4244"/>
    <property type="match status" value="1"/>
</dbReference>
<sequence>MAVREKSHRGGADVRENPSWWNKKGASTPEYVVVLAAAALMARIILYSTLTSDSVAGILKQKIEQAINGEGAGEGNHHRCGRKRQQDRCRRTAVTRGVGPSHPGRKSGQGWQICGPIRG</sequence>
<feature type="region of interest" description="Disordered" evidence="1">
    <location>
        <begin position="1"/>
        <end position="24"/>
    </location>
</feature>
<feature type="region of interest" description="Disordered" evidence="1">
    <location>
        <begin position="69"/>
        <end position="119"/>
    </location>
</feature>
<dbReference type="Proteomes" id="UP000215459">
    <property type="component" value="Unassembled WGS sequence"/>
</dbReference>
<reference evidence="2 3" key="1">
    <citation type="submission" date="2017-07" db="EMBL/GenBank/DDBJ databases">
        <title>The genome sequence of Paludifilum halophilum highlights mechanisms for microbial adaptation to high salt environemnts.</title>
        <authorList>
            <person name="Belbahri L."/>
        </authorList>
    </citation>
    <scope>NUCLEOTIDE SEQUENCE [LARGE SCALE GENOMIC DNA]</scope>
    <source>
        <strain evidence="2 3">DSM 102817</strain>
    </source>
</reference>
<feature type="compositionally biased region" description="Basic and acidic residues" evidence="1">
    <location>
        <begin position="1"/>
        <end position="16"/>
    </location>
</feature>
<dbReference type="InterPro" id="IPR025338">
    <property type="entry name" value="DUF4244"/>
</dbReference>
<accession>A0A235B1E6</accession>
<comment type="caution">
    <text evidence="2">The sequence shown here is derived from an EMBL/GenBank/DDBJ whole genome shotgun (WGS) entry which is preliminary data.</text>
</comment>
<gene>
    <name evidence="2" type="ORF">CHM34_17890</name>
</gene>
<protein>
    <recommendedName>
        <fullName evidence="4">DUF4244 domain-containing protein</fullName>
    </recommendedName>
</protein>
<evidence type="ECO:0008006" key="4">
    <source>
        <dbReference type="Google" id="ProtNLM"/>
    </source>
</evidence>
<name>A0A235B1E6_9BACL</name>